<sequence length="125" mass="13472">MRIEGYFDNLKNANEAVDLLKESGLNNAFLDLNDNFPDRNVERNIAGTETAPNLSNLVLGSGNLGFTDSTKAPLLAASPMVSGMAGFEEIAGYNYKVVAEIGDEEVEQTKKIFHQFGGSITGINN</sequence>
<protein>
    <submittedName>
        <fullName evidence="1">Uncharacterized protein</fullName>
    </submittedName>
</protein>
<comment type="caution">
    <text evidence="1">The sequence shown here is derived from an EMBL/GenBank/DDBJ whole genome shotgun (WGS) entry which is preliminary data.</text>
</comment>
<dbReference type="Proteomes" id="UP000779508">
    <property type="component" value="Unassembled WGS sequence"/>
</dbReference>
<keyword evidence="2" id="KW-1185">Reference proteome</keyword>
<reference evidence="1 2" key="1">
    <citation type="submission" date="2021-06" db="EMBL/GenBank/DDBJ databases">
        <authorList>
            <person name="Sun Q."/>
            <person name="Li D."/>
        </authorList>
    </citation>
    <scope>NUCLEOTIDE SEQUENCE [LARGE SCALE GENOMIC DNA]</scope>
    <source>
        <strain evidence="1 2">MSJ-5</strain>
    </source>
</reference>
<accession>A0ABS6G2T4</accession>
<organism evidence="1 2">
    <name type="scientific">Alkaliphilus flagellatus</name>
    <dbReference type="NCBI Taxonomy" id="2841507"/>
    <lineage>
        <taxon>Bacteria</taxon>
        <taxon>Bacillati</taxon>
        <taxon>Bacillota</taxon>
        <taxon>Clostridia</taxon>
        <taxon>Peptostreptococcales</taxon>
        <taxon>Natronincolaceae</taxon>
        <taxon>Alkaliphilus</taxon>
    </lineage>
</organism>
<evidence type="ECO:0000313" key="1">
    <source>
        <dbReference type="EMBL" id="MBU5676793.1"/>
    </source>
</evidence>
<evidence type="ECO:0000313" key="2">
    <source>
        <dbReference type="Proteomes" id="UP000779508"/>
    </source>
</evidence>
<dbReference type="RefSeq" id="WP_216417021.1">
    <property type="nucleotide sequence ID" value="NZ_JAHLQK010000004.1"/>
</dbReference>
<gene>
    <name evidence="1" type="ORF">KQI88_10220</name>
</gene>
<name>A0ABS6G2T4_9FIRM</name>
<dbReference type="EMBL" id="JAHLQK010000004">
    <property type="protein sequence ID" value="MBU5676793.1"/>
    <property type="molecule type" value="Genomic_DNA"/>
</dbReference>
<proteinExistence type="predicted"/>